<keyword evidence="1" id="KW-1133">Transmembrane helix</keyword>
<dbReference type="Pfam" id="PF14014">
    <property type="entry name" value="DUF4230"/>
    <property type="match status" value="1"/>
</dbReference>
<dbReference type="RefSeq" id="WP_103787942.1">
    <property type="nucleotide sequence ID" value="NZ_PQVF01000003.1"/>
</dbReference>
<evidence type="ECO:0000313" key="3">
    <source>
        <dbReference type="Proteomes" id="UP000236893"/>
    </source>
</evidence>
<gene>
    <name evidence="2" type="ORF">C3K47_04560</name>
</gene>
<organism evidence="2 3">
    <name type="scientific">Solitalea longa</name>
    <dbReference type="NCBI Taxonomy" id="2079460"/>
    <lineage>
        <taxon>Bacteria</taxon>
        <taxon>Pseudomonadati</taxon>
        <taxon>Bacteroidota</taxon>
        <taxon>Sphingobacteriia</taxon>
        <taxon>Sphingobacteriales</taxon>
        <taxon>Sphingobacteriaceae</taxon>
        <taxon>Solitalea</taxon>
    </lineage>
</organism>
<keyword evidence="1" id="KW-0812">Transmembrane</keyword>
<sequence>MSYAEKKKQRSDFVRIFPWVVVLILGILSMRTCGKNDSSSTTVHNVILEKIESLGKLELVRYKFKDIVEHEMIQQWLPDPKALLIVSGEAVGCIDLTKVTKNDISTNDTVLTIQLPQPELCYYKIDHKNSKVYQTSYAFLVEAELVDQAYKSAEAQLKTTALKAGILEETKISAQKVLTPFFAAFGYKKVIYQYKK</sequence>
<comment type="caution">
    <text evidence="2">The sequence shown here is derived from an EMBL/GenBank/DDBJ whole genome shotgun (WGS) entry which is preliminary data.</text>
</comment>
<evidence type="ECO:0000256" key="1">
    <source>
        <dbReference type="SAM" id="Phobius"/>
    </source>
</evidence>
<protein>
    <recommendedName>
        <fullName evidence="4">DUF4230 domain-containing protein</fullName>
    </recommendedName>
</protein>
<evidence type="ECO:0000313" key="2">
    <source>
        <dbReference type="EMBL" id="POY37811.1"/>
    </source>
</evidence>
<keyword evidence="1" id="KW-0472">Membrane</keyword>
<proteinExistence type="predicted"/>
<dbReference type="AlphaFoldDB" id="A0A2S5A5D8"/>
<name>A0A2S5A5D8_9SPHI</name>
<dbReference type="EMBL" id="PQVF01000003">
    <property type="protein sequence ID" value="POY37811.1"/>
    <property type="molecule type" value="Genomic_DNA"/>
</dbReference>
<accession>A0A2S5A5D8</accession>
<evidence type="ECO:0008006" key="4">
    <source>
        <dbReference type="Google" id="ProtNLM"/>
    </source>
</evidence>
<feature type="transmembrane region" description="Helical" evidence="1">
    <location>
        <begin position="12"/>
        <end position="30"/>
    </location>
</feature>
<reference evidence="2 3" key="1">
    <citation type="submission" date="2018-01" db="EMBL/GenBank/DDBJ databases">
        <authorList>
            <person name="Gaut B.S."/>
            <person name="Morton B.R."/>
            <person name="Clegg M.T."/>
            <person name="Duvall M.R."/>
        </authorList>
    </citation>
    <scope>NUCLEOTIDE SEQUENCE [LARGE SCALE GENOMIC DNA]</scope>
    <source>
        <strain evidence="2 3">HR-AV</strain>
    </source>
</reference>
<dbReference type="OrthoDB" id="791023at2"/>
<keyword evidence="3" id="KW-1185">Reference proteome</keyword>
<dbReference type="InterPro" id="IPR025324">
    <property type="entry name" value="DUF4230"/>
</dbReference>
<dbReference type="Proteomes" id="UP000236893">
    <property type="component" value="Unassembled WGS sequence"/>
</dbReference>